<dbReference type="EMBL" id="CP108341">
    <property type="protein sequence ID" value="WTW32115.1"/>
    <property type="molecule type" value="Genomic_DNA"/>
</dbReference>
<evidence type="ECO:0000256" key="1">
    <source>
        <dbReference type="ARBA" id="ARBA00008645"/>
    </source>
</evidence>
<dbReference type="RefSeq" id="WP_189730038.1">
    <property type="nucleotide sequence ID" value="NZ_BMUK01000019.1"/>
</dbReference>
<dbReference type="InterPro" id="IPR000383">
    <property type="entry name" value="Xaa-Pro-like_dom"/>
</dbReference>
<reference evidence="4 5" key="1">
    <citation type="submission" date="2022-10" db="EMBL/GenBank/DDBJ databases">
        <title>The complete genomes of actinobacterial strains from the NBC collection.</title>
        <authorList>
            <person name="Joergensen T.S."/>
            <person name="Alvarez Arevalo M."/>
            <person name="Sterndorff E.B."/>
            <person name="Faurdal D."/>
            <person name="Vuksanovic O."/>
            <person name="Mourched A.-S."/>
            <person name="Charusanti P."/>
            <person name="Shaw S."/>
            <person name="Blin K."/>
            <person name="Weber T."/>
        </authorList>
    </citation>
    <scope>NUCLEOTIDE SEQUENCE [LARGE SCALE GENOMIC DNA]</scope>
    <source>
        <strain evidence="4 5">NBC_00017</strain>
    </source>
</reference>
<dbReference type="SUPFAM" id="SSF53474">
    <property type="entry name" value="alpha/beta-Hydrolases"/>
    <property type="match status" value="1"/>
</dbReference>
<proteinExistence type="inferred from homology"/>
<dbReference type="InterPro" id="IPR050261">
    <property type="entry name" value="FrsA_esterase"/>
</dbReference>
<feature type="domain" description="Xaa-Pro dipeptidyl-peptidase-like" evidence="3">
    <location>
        <begin position="13"/>
        <end position="148"/>
    </location>
</feature>
<name>A0ABZ1MYB2_STREF</name>
<comment type="similarity">
    <text evidence="1">Belongs to the AB hydrolase superfamily.</text>
</comment>
<evidence type="ECO:0000259" key="3">
    <source>
        <dbReference type="Pfam" id="PF02129"/>
    </source>
</evidence>
<organism evidence="4 5">
    <name type="scientific">Streptomyces purpurascens</name>
    <dbReference type="NCBI Taxonomy" id="1924"/>
    <lineage>
        <taxon>Bacteria</taxon>
        <taxon>Bacillati</taxon>
        <taxon>Actinomycetota</taxon>
        <taxon>Actinomycetes</taxon>
        <taxon>Kitasatosporales</taxon>
        <taxon>Streptomycetaceae</taxon>
        <taxon>Streptomyces</taxon>
    </lineage>
</organism>
<evidence type="ECO:0000256" key="2">
    <source>
        <dbReference type="ARBA" id="ARBA00022801"/>
    </source>
</evidence>
<dbReference type="PANTHER" id="PTHR22946">
    <property type="entry name" value="DIENELACTONE HYDROLASE DOMAIN-CONTAINING PROTEIN-RELATED"/>
    <property type="match status" value="1"/>
</dbReference>
<evidence type="ECO:0000313" key="5">
    <source>
        <dbReference type="Proteomes" id="UP001621512"/>
    </source>
</evidence>
<keyword evidence="2 4" id="KW-0378">Hydrolase</keyword>
<protein>
    <submittedName>
        <fullName evidence="4">Alpha/beta fold hydrolase</fullName>
    </submittedName>
</protein>
<dbReference type="Gene3D" id="1.10.10.800">
    <property type="match status" value="1"/>
</dbReference>
<dbReference type="Pfam" id="PF02129">
    <property type="entry name" value="Peptidase_S15"/>
    <property type="match status" value="1"/>
</dbReference>
<dbReference type="GO" id="GO:0016787">
    <property type="term" value="F:hydrolase activity"/>
    <property type="evidence" value="ECO:0007669"/>
    <property type="project" value="UniProtKB-KW"/>
</dbReference>
<dbReference type="PANTHER" id="PTHR22946:SF9">
    <property type="entry name" value="POLYKETIDE TRANSFERASE AF380"/>
    <property type="match status" value="1"/>
</dbReference>
<dbReference type="Proteomes" id="UP001621512">
    <property type="component" value="Chromosome"/>
</dbReference>
<evidence type="ECO:0000313" key="4">
    <source>
        <dbReference type="EMBL" id="WTW32115.1"/>
    </source>
</evidence>
<accession>A0ABZ1MYB2</accession>
<dbReference type="Gene3D" id="3.40.50.1820">
    <property type="entry name" value="alpha/beta hydrolase"/>
    <property type="match status" value="1"/>
</dbReference>
<keyword evidence="5" id="KW-1185">Reference proteome</keyword>
<dbReference type="InterPro" id="IPR029058">
    <property type="entry name" value="AB_hydrolase_fold"/>
</dbReference>
<sequence>MTRRHEVEFPGEDGNTLAAWLYLPARPGPNPAVTMAHGFAATREHGLDRFARVFADAGFVVLVHDHRGFGGSSGVPRHDVDSWAQIADWRRAVSFLETRPEVDSERIGIWGTSYAGGHAVILGATDGRLRCVVAQVPTTSGFEQSRRRVPASAVAQLESSFCEDDRGRFGGKLPARIAVVATAPGMSAAYDDPGAVAFYTQPAAQHAWTNELTLRSSRTARMYEPSTWIARVSPTPLLMIVAMQDVITNTDLQLEAYGRALEPKSLVTVPGGHFAPYDAQFSVASRAAVDWFLRHLDAHGHGPRAE</sequence>
<gene>
    <name evidence="4" type="ORF">OHU35_41220</name>
</gene>